<name>A0ABS8SBY0_DATST</name>
<dbReference type="Proteomes" id="UP000823775">
    <property type="component" value="Unassembled WGS sequence"/>
</dbReference>
<dbReference type="EMBL" id="JACEIK010000399">
    <property type="protein sequence ID" value="MCD7456380.1"/>
    <property type="molecule type" value="Genomic_DNA"/>
</dbReference>
<keyword evidence="3" id="KW-1185">Reference proteome</keyword>
<accession>A0ABS8SBY0</accession>
<feature type="compositionally biased region" description="Polar residues" evidence="1">
    <location>
        <begin position="41"/>
        <end position="57"/>
    </location>
</feature>
<evidence type="ECO:0000256" key="1">
    <source>
        <dbReference type="SAM" id="MobiDB-lite"/>
    </source>
</evidence>
<reference evidence="2 3" key="1">
    <citation type="journal article" date="2021" name="BMC Genomics">
        <title>Datura genome reveals duplications of psychoactive alkaloid biosynthetic genes and high mutation rate following tissue culture.</title>
        <authorList>
            <person name="Rajewski A."/>
            <person name="Carter-House D."/>
            <person name="Stajich J."/>
            <person name="Litt A."/>
        </authorList>
    </citation>
    <scope>NUCLEOTIDE SEQUENCE [LARGE SCALE GENOMIC DNA]</scope>
    <source>
        <strain evidence="2">AR-01</strain>
    </source>
</reference>
<organism evidence="2 3">
    <name type="scientific">Datura stramonium</name>
    <name type="common">Jimsonweed</name>
    <name type="synonym">Common thornapple</name>
    <dbReference type="NCBI Taxonomy" id="4076"/>
    <lineage>
        <taxon>Eukaryota</taxon>
        <taxon>Viridiplantae</taxon>
        <taxon>Streptophyta</taxon>
        <taxon>Embryophyta</taxon>
        <taxon>Tracheophyta</taxon>
        <taxon>Spermatophyta</taxon>
        <taxon>Magnoliopsida</taxon>
        <taxon>eudicotyledons</taxon>
        <taxon>Gunneridae</taxon>
        <taxon>Pentapetalae</taxon>
        <taxon>asterids</taxon>
        <taxon>lamiids</taxon>
        <taxon>Solanales</taxon>
        <taxon>Solanaceae</taxon>
        <taxon>Solanoideae</taxon>
        <taxon>Datureae</taxon>
        <taxon>Datura</taxon>
    </lineage>
</organism>
<sequence length="106" mass="11872">MSGLTDQVAPVFSPEQYQKLHRMINKKQDIHTTVNIARTSESSTDYISDLSQHSTPPQELLLDVSGDPPLSPVQPQVSYPTIEETSTELHHSLPVTKSQRKRVPPK</sequence>
<feature type="region of interest" description="Disordered" evidence="1">
    <location>
        <begin position="41"/>
        <end position="106"/>
    </location>
</feature>
<evidence type="ECO:0000313" key="3">
    <source>
        <dbReference type="Proteomes" id="UP000823775"/>
    </source>
</evidence>
<evidence type="ECO:0000313" key="2">
    <source>
        <dbReference type="EMBL" id="MCD7456380.1"/>
    </source>
</evidence>
<proteinExistence type="predicted"/>
<comment type="caution">
    <text evidence="2">The sequence shown here is derived from an EMBL/GenBank/DDBJ whole genome shotgun (WGS) entry which is preliminary data.</text>
</comment>
<protein>
    <submittedName>
        <fullName evidence="2">Uncharacterized protein</fullName>
    </submittedName>
</protein>
<gene>
    <name evidence="2" type="ORF">HAX54_031460</name>
</gene>